<evidence type="ECO:0000313" key="1">
    <source>
        <dbReference type="EMBL" id="MEI2684414.1"/>
    </source>
</evidence>
<organism evidence="1 2">
    <name type="scientific">Erwinia aphidicola</name>
    <dbReference type="NCBI Taxonomy" id="68334"/>
    <lineage>
        <taxon>Bacteria</taxon>
        <taxon>Pseudomonadati</taxon>
        <taxon>Pseudomonadota</taxon>
        <taxon>Gammaproteobacteria</taxon>
        <taxon>Enterobacterales</taxon>
        <taxon>Erwiniaceae</taxon>
        <taxon>Erwinia</taxon>
    </lineage>
</organism>
<proteinExistence type="predicted"/>
<dbReference type="Proteomes" id="UP001306592">
    <property type="component" value="Unassembled WGS sequence"/>
</dbReference>
<name>A0ABU8DPD0_ERWAP</name>
<gene>
    <name evidence="1" type="ORF">V8N49_22550</name>
</gene>
<protein>
    <submittedName>
        <fullName evidence="1">Uncharacterized protein</fullName>
    </submittedName>
</protein>
<reference evidence="1 2" key="1">
    <citation type="submission" date="2024-02" db="EMBL/GenBank/DDBJ databases">
        <title>First report Erwinia aphidicola in onion in Chile.</title>
        <authorList>
            <person name="Valenzuela M."/>
            <person name="Pena M."/>
            <person name="Dutta B."/>
        </authorList>
    </citation>
    <scope>NUCLEOTIDE SEQUENCE [LARGE SCALE GENOMIC DNA]</scope>
    <source>
        <strain evidence="1 2">QCJ3A</strain>
    </source>
</reference>
<comment type="caution">
    <text evidence="1">The sequence shown here is derived from an EMBL/GenBank/DDBJ whole genome shotgun (WGS) entry which is preliminary data.</text>
</comment>
<accession>A0ABU8DPD0</accession>
<dbReference type="EMBL" id="JBANEI010000027">
    <property type="protein sequence ID" value="MEI2684414.1"/>
    <property type="molecule type" value="Genomic_DNA"/>
</dbReference>
<evidence type="ECO:0000313" key="2">
    <source>
        <dbReference type="Proteomes" id="UP001306592"/>
    </source>
</evidence>
<keyword evidence="2" id="KW-1185">Reference proteome</keyword>
<dbReference type="RefSeq" id="WP_336204072.1">
    <property type="nucleotide sequence ID" value="NZ_JBANEI010000027.1"/>
</dbReference>
<sequence>MTDFSGIPAYNPKVIFGAWDTEADGEREVILRESWASVTRNGRLRRQPGYYQALEHLRYVREGYELYTFVMSHSPSSGPGEISRIAEFSHYLQPRHFVREEGVWYACREPAYLPEEISLSSSYREGARTQILVNA</sequence>